<dbReference type="PANTHER" id="PTHR15622:SF2">
    <property type="entry name" value="U4_U6 SMALL NUCLEAR RIBONUCLEOPROTEIN PRP4"/>
    <property type="match status" value="1"/>
</dbReference>
<dbReference type="PROSITE" id="PS50294">
    <property type="entry name" value="WD_REPEATS_REGION"/>
    <property type="match status" value="1"/>
</dbReference>
<dbReference type="Pfam" id="PF00400">
    <property type="entry name" value="WD40"/>
    <property type="match status" value="2"/>
</dbReference>
<organism evidence="3 4">
    <name type="scientific">Calicophoron daubneyi</name>
    <name type="common">Rumen fluke</name>
    <name type="synonym">Paramphistomum daubneyi</name>
    <dbReference type="NCBI Taxonomy" id="300641"/>
    <lineage>
        <taxon>Eukaryota</taxon>
        <taxon>Metazoa</taxon>
        <taxon>Spiralia</taxon>
        <taxon>Lophotrochozoa</taxon>
        <taxon>Platyhelminthes</taxon>
        <taxon>Trematoda</taxon>
        <taxon>Digenea</taxon>
        <taxon>Plagiorchiida</taxon>
        <taxon>Pronocephalata</taxon>
        <taxon>Paramphistomoidea</taxon>
        <taxon>Paramphistomidae</taxon>
        <taxon>Calicophoron</taxon>
    </lineage>
</organism>
<dbReference type="InterPro" id="IPR051983">
    <property type="entry name" value="WSB_SOCS-box_domain"/>
</dbReference>
<name>A0AAV2THW1_CALDB</name>
<reference evidence="3" key="1">
    <citation type="submission" date="2024-06" db="EMBL/GenBank/DDBJ databases">
        <authorList>
            <person name="Liu X."/>
            <person name="Lenzi L."/>
            <person name="Haldenby T S."/>
            <person name="Uol C."/>
        </authorList>
    </citation>
    <scope>NUCLEOTIDE SEQUENCE</scope>
</reference>
<dbReference type="GO" id="GO:0000209">
    <property type="term" value="P:protein polyubiquitination"/>
    <property type="evidence" value="ECO:0007669"/>
    <property type="project" value="TreeGrafter"/>
</dbReference>
<dbReference type="SMART" id="SM00320">
    <property type="entry name" value="WD40"/>
    <property type="match status" value="4"/>
</dbReference>
<gene>
    <name evidence="3" type="ORF">CDAUBV1_LOCUS9838</name>
</gene>
<evidence type="ECO:0000313" key="4">
    <source>
        <dbReference type="Proteomes" id="UP001497525"/>
    </source>
</evidence>
<keyword evidence="2" id="KW-0853">WD repeat</keyword>
<evidence type="ECO:0000256" key="2">
    <source>
        <dbReference type="PROSITE-ProRule" id="PRU00221"/>
    </source>
</evidence>
<dbReference type="InterPro" id="IPR001680">
    <property type="entry name" value="WD40_rpt"/>
</dbReference>
<dbReference type="SUPFAM" id="SSF50978">
    <property type="entry name" value="WD40 repeat-like"/>
    <property type="match status" value="1"/>
</dbReference>
<dbReference type="InterPro" id="IPR015943">
    <property type="entry name" value="WD40/YVTN_repeat-like_dom_sf"/>
</dbReference>
<dbReference type="InterPro" id="IPR036322">
    <property type="entry name" value="WD40_repeat_dom_sf"/>
</dbReference>
<accession>A0AAV2THW1</accession>
<dbReference type="EMBL" id="CAXLJL010000267">
    <property type="protein sequence ID" value="CAL5135719.1"/>
    <property type="molecule type" value="Genomic_DNA"/>
</dbReference>
<feature type="repeat" description="WD" evidence="2">
    <location>
        <begin position="283"/>
        <end position="316"/>
    </location>
</feature>
<protein>
    <recommendedName>
        <fullName evidence="5">WD repeat and SOCS box-containing protein 1</fullName>
    </recommendedName>
</protein>
<sequence>MRSSFQQVPLRLAAACETSTRHNISCCGFSKCGRYFAFAESPRILAVYLTEPLLNVCFTTASVSVDSLPDIRRENRNPGTGAFWRILSSELLEGDSVPAQLSPVYRIEATGEIQHMAFAHGDIGNCRLPHRSRKRMSRVVQYSHVSLILLGLATGYTEVYNMADFLMPLSRIPKLVLVAESIPIYFLSVAPDTTLRVASVHSGGEVKLWDLWDDGNMYASLKQNFVFSIDKTAGIRNAYDQIYGEACTFAWQPYGSHICLAGQKGYAVVLQSEKPFSRIATLRSGHFHRISSASYTHDGSMLVTASYDSSCVVWSVPEYAPLHHYWHMGRIPSMLLLGGANGHHIYGMAVAPDDLHFATICEDRCVRLWSVSPSTSPEKTYYEVALDTSSTAKLRSLAFSACGRLLAVTTSNGRVLVFTTPSRWLNLTTLCLRVIRRCVTRHLTEQRYPNLDLDEAFGNLAAICSSKNLFLQAASQLPVPPNCLQSITHRFRA</sequence>
<keyword evidence="1" id="KW-0833">Ubl conjugation pathway</keyword>
<evidence type="ECO:0000256" key="1">
    <source>
        <dbReference type="ARBA" id="ARBA00022786"/>
    </source>
</evidence>
<dbReference type="Proteomes" id="UP001497525">
    <property type="component" value="Unassembled WGS sequence"/>
</dbReference>
<dbReference type="PANTHER" id="PTHR15622">
    <property type="entry name" value="WD40 REPEAT PROTEIN"/>
    <property type="match status" value="1"/>
</dbReference>
<proteinExistence type="predicted"/>
<evidence type="ECO:0000313" key="3">
    <source>
        <dbReference type="EMBL" id="CAL5135719.1"/>
    </source>
</evidence>
<dbReference type="Gene3D" id="2.130.10.10">
    <property type="entry name" value="YVTN repeat-like/Quinoprotein amine dehydrogenase"/>
    <property type="match status" value="2"/>
</dbReference>
<comment type="caution">
    <text evidence="3">The sequence shown here is derived from an EMBL/GenBank/DDBJ whole genome shotgun (WGS) entry which is preliminary data.</text>
</comment>
<dbReference type="PROSITE" id="PS50082">
    <property type="entry name" value="WD_REPEATS_2"/>
    <property type="match status" value="1"/>
</dbReference>
<dbReference type="AlphaFoldDB" id="A0AAV2THW1"/>
<evidence type="ECO:0008006" key="5">
    <source>
        <dbReference type="Google" id="ProtNLM"/>
    </source>
</evidence>